<evidence type="ECO:0000313" key="4">
    <source>
        <dbReference type="Proteomes" id="UP000828390"/>
    </source>
</evidence>
<reference evidence="3" key="2">
    <citation type="submission" date="2020-11" db="EMBL/GenBank/DDBJ databases">
        <authorList>
            <person name="McCartney M.A."/>
            <person name="Auch B."/>
            <person name="Kono T."/>
            <person name="Mallez S."/>
            <person name="Becker A."/>
            <person name="Gohl D.M."/>
            <person name="Silverstein K.A.T."/>
            <person name="Koren S."/>
            <person name="Bechman K.B."/>
            <person name="Herman A."/>
            <person name="Abrahante J.E."/>
            <person name="Garbe J."/>
        </authorList>
    </citation>
    <scope>NUCLEOTIDE SEQUENCE</scope>
    <source>
        <strain evidence="3">Duluth1</strain>
        <tissue evidence="3">Whole animal</tissue>
    </source>
</reference>
<evidence type="ECO:0000256" key="1">
    <source>
        <dbReference type="SAM" id="MobiDB-lite"/>
    </source>
</evidence>
<feature type="non-terminal residue" evidence="3">
    <location>
        <position position="127"/>
    </location>
</feature>
<feature type="transmembrane region" description="Helical" evidence="2">
    <location>
        <begin position="106"/>
        <end position="124"/>
    </location>
</feature>
<protein>
    <submittedName>
        <fullName evidence="3">Uncharacterized protein</fullName>
    </submittedName>
</protein>
<keyword evidence="2" id="KW-0812">Transmembrane</keyword>
<feature type="region of interest" description="Disordered" evidence="1">
    <location>
        <begin position="72"/>
        <end position="102"/>
    </location>
</feature>
<gene>
    <name evidence="3" type="ORF">DPMN_154939</name>
</gene>
<accession>A0A9D4J677</accession>
<sequence length="127" mass="14300">MVDAVLNRFGAPIKPTVQLTQNQQISRSAEFDDINCSRSRLGIDHLVAESPCLFAETRRGMMPRKLLLMEPHISQTREVSNANDDDDDENDDDDHDAAAAPPPPPMLLLLLMMILIMFNITTAFEHR</sequence>
<keyword evidence="4" id="KW-1185">Reference proteome</keyword>
<feature type="compositionally biased region" description="Acidic residues" evidence="1">
    <location>
        <begin position="83"/>
        <end position="95"/>
    </location>
</feature>
<keyword evidence="2" id="KW-1133">Transmembrane helix</keyword>
<dbReference type="EMBL" id="JAIWYP010000007">
    <property type="protein sequence ID" value="KAH3801291.1"/>
    <property type="molecule type" value="Genomic_DNA"/>
</dbReference>
<evidence type="ECO:0000256" key="2">
    <source>
        <dbReference type="SAM" id="Phobius"/>
    </source>
</evidence>
<keyword evidence="2" id="KW-0472">Membrane</keyword>
<proteinExistence type="predicted"/>
<comment type="caution">
    <text evidence="3">The sequence shown here is derived from an EMBL/GenBank/DDBJ whole genome shotgun (WGS) entry which is preliminary data.</text>
</comment>
<reference evidence="3" key="1">
    <citation type="journal article" date="2019" name="bioRxiv">
        <title>The Genome of the Zebra Mussel, Dreissena polymorpha: A Resource for Invasive Species Research.</title>
        <authorList>
            <person name="McCartney M.A."/>
            <person name="Auch B."/>
            <person name="Kono T."/>
            <person name="Mallez S."/>
            <person name="Zhang Y."/>
            <person name="Obille A."/>
            <person name="Becker A."/>
            <person name="Abrahante J.E."/>
            <person name="Garbe J."/>
            <person name="Badalamenti J.P."/>
            <person name="Herman A."/>
            <person name="Mangelson H."/>
            <person name="Liachko I."/>
            <person name="Sullivan S."/>
            <person name="Sone E.D."/>
            <person name="Koren S."/>
            <person name="Silverstein K.A.T."/>
            <person name="Beckman K.B."/>
            <person name="Gohl D.M."/>
        </authorList>
    </citation>
    <scope>NUCLEOTIDE SEQUENCE</scope>
    <source>
        <strain evidence="3">Duluth1</strain>
        <tissue evidence="3">Whole animal</tissue>
    </source>
</reference>
<name>A0A9D4J677_DREPO</name>
<organism evidence="3 4">
    <name type="scientific">Dreissena polymorpha</name>
    <name type="common">Zebra mussel</name>
    <name type="synonym">Mytilus polymorpha</name>
    <dbReference type="NCBI Taxonomy" id="45954"/>
    <lineage>
        <taxon>Eukaryota</taxon>
        <taxon>Metazoa</taxon>
        <taxon>Spiralia</taxon>
        <taxon>Lophotrochozoa</taxon>
        <taxon>Mollusca</taxon>
        <taxon>Bivalvia</taxon>
        <taxon>Autobranchia</taxon>
        <taxon>Heteroconchia</taxon>
        <taxon>Euheterodonta</taxon>
        <taxon>Imparidentia</taxon>
        <taxon>Neoheterodontei</taxon>
        <taxon>Myida</taxon>
        <taxon>Dreissenoidea</taxon>
        <taxon>Dreissenidae</taxon>
        <taxon>Dreissena</taxon>
    </lineage>
</organism>
<dbReference type="Proteomes" id="UP000828390">
    <property type="component" value="Unassembled WGS sequence"/>
</dbReference>
<evidence type="ECO:0000313" key="3">
    <source>
        <dbReference type="EMBL" id="KAH3801291.1"/>
    </source>
</evidence>
<dbReference type="AlphaFoldDB" id="A0A9D4J677"/>